<dbReference type="InterPro" id="IPR013229">
    <property type="entry name" value="PEGA"/>
</dbReference>
<gene>
    <name evidence="2" type="ORF">A3D07_03750</name>
</gene>
<reference evidence="2 3" key="1">
    <citation type="journal article" date="2016" name="Nat. Commun.">
        <title>Thousands of microbial genomes shed light on interconnected biogeochemical processes in an aquifer system.</title>
        <authorList>
            <person name="Anantharaman K."/>
            <person name="Brown C.T."/>
            <person name="Hug L.A."/>
            <person name="Sharon I."/>
            <person name="Castelle C.J."/>
            <person name="Probst A.J."/>
            <person name="Thomas B.C."/>
            <person name="Singh A."/>
            <person name="Wilkins M.J."/>
            <person name="Karaoz U."/>
            <person name="Brodie E.L."/>
            <person name="Williams K.H."/>
            <person name="Hubbard S.S."/>
            <person name="Banfield J.F."/>
        </authorList>
    </citation>
    <scope>NUCLEOTIDE SEQUENCE [LARGE SCALE GENOMIC DNA]</scope>
</reference>
<dbReference type="SUPFAM" id="SSF82171">
    <property type="entry name" value="DPP6 N-terminal domain-like"/>
    <property type="match status" value="1"/>
</dbReference>
<dbReference type="AlphaFoldDB" id="A0A1F5GJJ4"/>
<protein>
    <recommendedName>
        <fullName evidence="1">PEGA domain-containing protein</fullName>
    </recommendedName>
</protein>
<evidence type="ECO:0000313" key="3">
    <source>
        <dbReference type="Proteomes" id="UP000177124"/>
    </source>
</evidence>
<comment type="caution">
    <text evidence="2">The sequence shown here is derived from an EMBL/GenBank/DDBJ whole genome shotgun (WGS) entry which is preliminary data.</text>
</comment>
<evidence type="ECO:0000313" key="2">
    <source>
        <dbReference type="EMBL" id="OGD91995.1"/>
    </source>
</evidence>
<dbReference type="Pfam" id="PF08308">
    <property type="entry name" value="PEGA"/>
    <property type="match status" value="1"/>
</dbReference>
<sequence length="402" mass="44082">MTFFAKNRTIFSITIAVLVLVVAASAIFWARGFKPDFKKGVERTGLLVITSTPTGASVFLDGRLTAATDTNIAYLDPKTYKVRIEKEGYSTWEKDVEVIADLASEIKALLFPVAPAIKPLTTTGAQNPTMSPDGTKIVYGNSGENGGLFLFPMSDRPFPFRQGPRLLINNQANFDFSKAIFIWGPDSKELIAQFTDDEGKISANLLVDSDQKDQKTQDITASLNATLSGWQAEIDQRAQTLALLAPEELKSATAEAKTNQKQAASKEIEVAPAIGLPGIQTDLINYFPTGLVFSPDEEKILYRNKEEKFKIYDVKDKKEWTLPEFTELKDISWYPDSSHLVIAEGAKISIIEADGENKMTVFSGNFIDGFVFANPAGSGLIILTTLTQGEGTPANLYEIGLR</sequence>
<dbReference type="EMBL" id="MFBF01000007">
    <property type="protein sequence ID" value="OGD91995.1"/>
    <property type="molecule type" value="Genomic_DNA"/>
</dbReference>
<name>A0A1F5GJJ4_9BACT</name>
<organism evidence="2 3">
    <name type="scientific">Candidatus Curtissbacteria bacterium RIFCSPHIGHO2_02_FULL_42_15</name>
    <dbReference type="NCBI Taxonomy" id="1797716"/>
    <lineage>
        <taxon>Bacteria</taxon>
        <taxon>Candidatus Curtissiibacteriota</taxon>
    </lineage>
</organism>
<feature type="domain" description="PEGA" evidence="1">
    <location>
        <begin position="45"/>
        <end position="103"/>
    </location>
</feature>
<evidence type="ECO:0000259" key="1">
    <source>
        <dbReference type="Pfam" id="PF08308"/>
    </source>
</evidence>
<dbReference type="STRING" id="1797716.A3D07_03750"/>
<dbReference type="Proteomes" id="UP000177124">
    <property type="component" value="Unassembled WGS sequence"/>
</dbReference>
<proteinExistence type="predicted"/>
<accession>A0A1F5GJJ4</accession>